<sequence length="631" mass="71606">MAKRLRKNKAAKQDNQEQAPPRRKQKKIDKEGIIVKVKSFHNKTKSRIEKSLKLEILGMVAVALGVSTVAFVLVKGTIHRMDIGRGTYYTYDESRADIESNLLGLIRQINEIENTTYNPVEQLEQAGNLPILLEIVNNYPKPDALVELEGLLANNTGYSSNYTIVTNGETTSVSMPTQEVNVGKVSSQEALETLYMALIKMNEQGNPSLSEVKEKVEQFYTSQGFKEETIKKEQIKNALDQISHWGEETKTYLMDSSGEILYQEGFVQSLDIKKVIQKVNEYANYGEEDHFAGIYPVIIDGAVHYLFNDSRLSPTIHYYYRSIGNFLGFITGIGIFTVLLFRFIKPKIDYIEYLSHCLGEISKGDLNYQIEAIGEDELAQVAQNITFMETEIKKQIEAQMKAEKVKNELITNVAHDLRTPLTSIIGYIGLVKNKQFMTDEEEAKYLDIAYGKSEKLKVLIEDLFELTKLHQQDIQLNKEIISLANLVNQLVEELMPLANEKNMELTTSIQAKEASIRADIPKITRVFENLIGNAIKYSEEGEHIQVELRELPKEVNVIVTNPCKEITEEEVEHFFDRFYRGDKSRNSLAGGSGLGLAIAKNIVELHGGKISAKLEEEKISFKVRLPKFRRV</sequence>
<name>A0AC61D730_9FIRM</name>
<protein>
    <submittedName>
        <fullName evidence="1">Uncharacterized protein</fullName>
    </submittedName>
</protein>
<comment type="caution">
    <text evidence="1">The sequence shown here is derived from an EMBL/GenBank/DDBJ whole genome shotgun (WGS) entry which is preliminary data.</text>
</comment>
<dbReference type="Proteomes" id="UP000224460">
    <property type="component" value="Unassembled WGS sequence"/>
</dbReference>
<proteinExistence type="predicted"/>
<evidence type="ECO:0000313" key="2">
    <source>
        <dbReference type="Proteomes" id="UP000224460"/>
    </source>
</evidence>
<evidence type="ECO:0000313" key="1">
    <source>
        <dbReference type="EMBL" id="PHV69399.1"/>
    </source>
</evidence>
<organism evidence="1 2">
    <name type="scientific">Sporanaerobium hydrogeniformans</name>
    <dbReference type="NCBI Taxonomy" id="3072179"/>
    <lineage>
        <taxon>Bacteria</taxon>
        <taxon>Bacillati</taxon>
        <taxon>Bacillota</taxon>
        <taxon>Clostridia</taxon>
        <taxon>Lachnospirales</taxon>
        <taxon>Lachnospiraceae</taxon>
        <taxon>Sporanaerobium</taxon>
    </lineage>
</organism>
<keyword evidence="2" id="KW-1185">Reference proteome</keyword>
<gene>
    <name evidence="1" type="ORF">CS063_16080</name>
</gene>
<dbReference type="EMBL" id="PEDL01000030">
    <property type="protein sequence ID" value="PHV69399.1"/>
    <property type="molecule type" value="Genomic_DNA"/>
</dbReference>
<accession>A0AC61D730</accession>
<reference evidence="1" key="1">
    <citation type="submission" date="2017-10" db="EMBL/GenBank/DDBJ databases">
        <title>Genome sequence of cellulolytic Lachnospiraceae bacterium XHS1971 isolated from hotspring sediment.</title>
        <authorList>
            <person name="Vasudevan G."/>
            <person name="Joshi A.J."/>
            <person name="Hivarkar S."/>
            <person name="Lanjekar V.B."/>
            <person name="Dhakephalkar P.K."/>
            <person name="Dagar S."/>
        </authorList>
    </citation>
    <scope>NUCLEOTIDE SEQUENCE</scope>
    <source>
        <strain evidence="1">XHS1971</strain>
    </source>
</reference>